<feature type="domain" description="N-acetyltransferase" evidence="1">
    <location>
        <begin position="10"/>
        <end position="170"/>
    </location>
</feature>
<dbReference type="EMBL" id="CZQE01000206">
    <property type="protein sequence ID" value="CUS45092.1"/>
    <property type="molecule type" value="Genomic_DNA"/>
</dbReference>
<evidence type="ECO:0000259" key="1">
    <source>
        <dbReference type="PROSITE" id="PS51186"/>
    </source>
</evidence>
<dbReference type="AlphaFoldDB" id="A0A170PP61"/>
<dbReference type="InterPro" id="IPR000182">
    <property type="entry name" value="GNAT_dom"/>
</dbReference>
<reference evidence="2" key="1">
    <citation type="submission" date="2015-10" db="EMBL/GenBank/DDBJ databases">
        <authorList>
            <person name="Gilbert D.G."/>
        </authorList>
    </citation>
    <scope>NUCLEOTIDE SEQUENCE</scope>
</reference>
<evidence type="ECO:0000313" key="2">
    <source>
        <dbReference type="EMBL" id="CUS45092.1"/>
    </source>
</evidence>
<dbReference type="PROSITE" id="PS51186">
    <property type="entry name" value="GNAT"/>
    <property type="match status" value="1"/>
</dbReference>
<dbReference type="PANTHER" id="PTHR43792">
    <property type="entry name" value="GNAT FAMILY, PUTATIVE (AFU_ORTHOLOGUE AFUA_3G00765)-RELATED-RELATED"/>
    <property type="match status" value="1"/>
</dbReference>
<name>A0A170PP61_9ZZZZ</name>
<accession>A0A170PP61</accession>
<dbReference type="Gene3D" id="3.40.630.30">
    <property type="match status" value="1"/>
</dbReference>
<dbReference type="GO" id="GO:0016747">
    <property type="term" value="F:acyltransferase activity, transferring groups other than amino-acyl groups"/>
    <property type="evidence" value="ECO:0007669"/>
    <property type="project" value="InterPro"/>
</dbReference>
<keyword evidence="2" id="KW-0808">Transferase</keyword>
<dbReference type="SUPFAM" id="SSF55729">
    <property type="entry name" value="Acyl-CoA N-acyltransferases (Nat)"/>
    <property type="match status" value="1"/>
</dbReference>
<proteinExistence type="predicted"/>
<dbReference type="Pfam" id="PF13302">
    <property type="entry name" value="Acetyltransf_3"/>
    <property type="match status" value="1"/>
</dbReference>
<protein>
    <submittedName>
        <fullName evidence="2">Acetyltransferase, GNAT family</fullName>
    </submittedName>
</protein>
<organism evidence="2">
    <name type="scientific">hydrothermal vent metagenome</name>
    <dbReference type="NCBI Taxonomy" id="652676"/>
    <lineage>
        <taxon>unclassified sequences</taxon>
        <taxon>metagenomes</taxon>
        <taxon>ecological metagenomes</taxon>
    </lineage>
</organism>
<dbReference type="InterPro" id="IPR051531">
    <property type="entry name" value="N-acetyltransferase"/>
</dbReference>
<sequence length="175" mass="19955">MSDSFVSERLAMRPQRLEDAEALHEGYRDEALMRYWSSAPHASLAETSDYLAKGIEDTDWRGWVITLRESGEVIGTLAAMPHREGVTEVGYLLLRRFWGHGYAREAVARLLDLLLREEGDRRVMADADPENDASNALLKDLGFTLEGRLRGEWETHIGVRDSLIWGLLAEEWKAR</sequence>
<dbReference type="InterPro" id="IPR016181">
    <property type="entry name" value="Acyl_CoA_acyltransferase"/>
</dbReference>
<gene>
    <name evidence="2" type="ORF">MGWOODY_Smn852</name>
</gene>